<keyword evidence="7" id="KW-0238">DNA-binding</keyword>
<dbReference type="InterPro" id="IPR001789">
    <property type="entry name" value="Sig_transdc_resp-reg_receiver"/>
</dbReference>
<comment type="subcellular location">
    <subcellularLocation>
        <location evidence="1">Cytoplasm</location>
    </subcellularLocation>
</comment>
<dbReference type="InterPro" id="IPR018060">
    <property type="entry name" value="HTH_AraC"/>
</dbReference>
<dbReference type="SUPFAM" id="SSF46689">
    <property type="entry name" value="Homeodomain-like"/>
    <property type="match status" value="2"/>
</dbReference>
<dbReference type="PANTHER" id="PTHR42713:SF3">
    <property type="entry name" value="TRANSCRIPTIONAL REGULATORY PROTEIN HPTR"/>
    <property type="match status" value="1"/>
</dbReference>
<dbReference type="SMART" id="SM00342">
    <property type="entry name" value="HTH_ARAC"/>
    <property type="match status" value="1"/>
</dbReference>
<comment type="function">
    <text evidence="9">May play the central regulatory role in sporulation. It may be an element of the effector pathway responsible for the activation of sporulation genes in response to nutritional stress. Spo0A may act in concert with spo0H (a sigma factor) to control the expression of some genes that are critical to the sporulation process.</text>
</comment>
<evidence type="ECO:0000256" key="6">
    <source>
        <dbReference type="ARBA" id="ARBA00023015"/>
    </source>
</evidence>
<evidence type="ECO:0000259" key="12">
    <source>
        <dbReference type="PROSITE" id="PS50110"/>
    </source>
</evidence>
<dbReference type="RefSeq" id="WP_262067144.1">
    <property type="nucleotide sequence ID" value="NZ_JAMXOD010000024.1"/>
</dbReference>
<name>A0ABT1EBZ9_9FIRM</name>
<evidence type="ECO:0000256" key="4">
    <source>
        <dbReference type="ARBA" id="ARBA00022553"/>
    </source>
</evidence>
<keyword evidence="14" id="KW-1185">Reference proteome</keyword>
<dbReference type="InterPro" id="IPR051552">
    <property type="entry name" value="HptR"/>
</dbReference>
<evidence type="ECO:0000256" key="5">
    <source>
        <dbReference type="ARBA" id="ARBA00023012"/>
    </source>
</evidence>
<dbReference type="PROSITE" id="PS00041">
    <property type="entry name" value="HTH_ARAC_FAMILY_1"/>
    <property type="match status" value="1"/>
</dbReference>
<evidence type="ECO:0000313" key="14">
    <source>
        <dbReference type="Proteomes" id="UP001523566"/>
    </source>
</evidence>
<dbReference type="Gene3D" id="3.40.50.2300">
    <property type="match status" value="1"/>
</dbReference>
<evidence type="ECO:0000256" key="3">
    <source>
        <dbReference type="ARBA" id="ARBA00022490"/>
    </source>
</evidence>
<accession>A0ABT1EBZ9</accession>
<keyword evidence="4 10" id="KW-0597">Phosphoprotein</keyword>
<feature type="domain" description="HTH araC/xylS-type" evidence="11">
    <location>
        <begin position="436"/>
        <end position="534"/>
    </location>
</feature>
<keyword evidence="3" id="KW-0963">Cytoplasm</keyword>
<dbReference type="Proteomes" id="UP001523566">
    <property type="component" value="Unassembled WGS sequence"/>
</dbReference>
<dbReference type="PROSITE" id="PS01124">
    <property type="entry name" value="HTH_ARAC_FAMILY_2"/>
    <property type="match status" value="1"/>
</dbReference>
<feature type="domain" description="Response regulatory" evidence="12">
    <location>
        <begin position="4"/>
        <end position="121"/>
    </location>
</feature>
<evidence type="ECO:0000256" key="10">
    <source>
        <dbReference type="PROSITE-ProRule" id="PRU00169"/>
    </source>
</evidence>
<dbReference type="InterPro" id="IPR011006">
    <property type="entry name" value="CheY-like_superfamily"/>
</dbReference>
<dbReference type="Pfam" id="PF00072">
    <property type="entry name" value="Response_reg"/>
    <property type="match status" value="1"/>
</dbReference>
<dbReference type="CDD" id="cd17536">
    <property type="entry name" value="REC_YesN-like"/>
    <property type="match status" value="1"/>
</dbReference>
<evidence type="ECO:0000259" key="11">
    <source>
        <dbReference type="PROSITE" id="PS01124"/>
    </source>
</evidence>
<evidence type="ECO:0000256" key="1">
    <source>
        <dbReference type="ARBA" id="ARBA00004496"/>
    </source>
</evidence>
<dbReference type="PANTHER" id="PTHR42713">
    <property type="entry name" value="HISTIDINE KINASE-RELATED"/>
    <property type="match status" value="1"/>
</dbReference>
<dbReference type="InterPro" id="IPR018062">
    <property type="entry name" value="HTH_AraC-typ_CS"/>
</dbReference>
<proteinExistence type="predicted"/>
<evidence type="ECO:0000256" key="8">
    <source>
        <dbReference type="ARBA" id="ARBA00023163"/>
    </source>
</evidence>
<keyword evidence="8" id="KW-0804">Transcription</keyword>
<feature type="modified residue" description="4-aspartylphosphate" evidence="10">
    <location>
        <position position="56"/>
    </location>
</feature>
<reference evidence="13 14" key="1">
    <citation type="journal article" date="2022" name="Genome Biol. Evol.">
        <title>Host diet, physiology and behaviors set the stage for Lachnospiraceae cladogenesis.</title>
        <authorList>
            <person name="Vera-Ponce De Leon A."/>
            <person name="Schneider M."/>
            <person name="Jahnes B.C."/>
            <person name="Sadowski V."/>
            <person name="Camuy-Velez L.A."/>
            <person name="Duan J."/>
            <person name="Sabree Z.L."/>
        </authorList>
    </citation>
    <scope>NUCLEOTIDE SEQUENCE [LARGE SCALE GENOMIC DNA]</scope>
    <source>
        <strain evidence="13 14">PAL113</strain>
    </source>
</reference>
<dbReference type="SMART" id="SM00448">
    <property type="entry name" value="REC"/>
    <property type="match status" value="1"/>
</dbReference>
<evidence type="ECO:0000256" key="9">
    <source>
        <dbReference type="ARBA" id="ARBA00024867"/>
    </source>
</evidence>
<keyword evidence="6" id="KW-0805">Transcription regulation</keyword>
<dbReference type="SUPFAM" id="SSF52172">
    <property type="entry name" value="CheY-like"/>
    <property type="match status" value="1"/>
</dbReference>
<sequence length="536" mass="62783">MMLKVVIADDEERVCRLIEFLIDWKSMGMEVVSIVHNGTDALSAVEKYRPNIIITDIKMPGVSGLELIEESKKLNPKMEYIVISGYKSFEYAKKAIQFGVSNYLLKPIDQEELKRTLEEIRETVYERREQLSKGKKLEVYEKEYLISKRKELMESIIFGNKEPESNYSIEELNKKFCYNFRPGLFQTVVIKIDGLHEQTQENKQYVENTVEREVRKELSDCFELGSMVYEEIFCFTLNYPKEDYDIEERMKEILRNLLIQKDILKDFQVTIGLGEAREKPIALFEGIKSAKRAIDQRLILGTNRVVQGESKHAKDFINTELVTTFNHDFSEAIEVQNLELMIQTINQLEEGILADKSVTGYIIYQICKEVVNVYLFALKKFDFPTQIIDTLFHQFHVEIHNYGSARETFEYLKEVIRNTFEVLKKEKDSQDKKPIKQAKKFIIENLDQPISLEIVSDKVGFNTAYFSTLFKRETGDTFSEYLTNCRMEKAKEFLRDTSIPIAVICQKVGYNDVKHFTKKFTKYASLKPNEYRKLYS</sequence>
<dbReference type="InterPro" id="IPR009057">
    <property type="entry name" value="Homeodomain-like_sf"/>
</dbReference>
<dbReference type="PROSITE" id="PS50110">
    <property type="entry name" value="RESPONSE_REGULATORY"/>
    <property type="match status" value="1"/>
</dbReference>
<organism evidence="13 14">
    <name type="scientific">Aequitasia blattaphilus</name>
    <dbReference type="NCBI Taxonomy" id="2949332"/>
    <lineage>
        <taxon>Bacteria</taxon>
        <taxon>Bacillati</taxon>
        <taxon>Bacillota</taxon>
        <taxon>Clostridia</taxon>
        <taxon>Lachnospirales</taxon>
        <taxon>Lachnospiraceae</taxon>
        <taxon>Aequitasia</taxon>
    </lineage>
</organism>
<evidence type="ECO:0000256" key="7">
    <source>
        <dbReference type="ARBA" id="ARBA00023125"/>
    </source>
</evidence>
<dbReference type="EMBL" id="JAMZFW010000024">
    <property type="protein sequence ID" value="MCP1103369.1"/>
    <property type="molecule type" value="Genomic_DNA"/>
</dbReference>
<evidence type="ECO:0000313" key="13">
    <source>
        <dbReference type="EMBL" id="MCP1103369.1"/>
    </source>
</evidence>
<evidence type="ECO:0000256" key="2">
    <source>
        <dbReference type="ARBA" id="ARBA00018672"/>
    </source>
</evidence>
<keyword evidence="5" id="KW-0902">Two-component regulatory system</keyword>
<dbReference type="Gene3D" id="1.10.10.60">
    <property type="entry name" value="Homeodomain-like"/>
    <property type="match status" value="2"/>
</dbReference>
<protein>
    <recommendedName>
        <fullName evidence="2">Stage 0 sporulation protein A homolog</fullName>
    </recommendedName>
</protein>
<dbReference type="Pfam" id="PF12833">
    <property type="entry name" value="HTH_18"/>
    <property type="match status" value="1"/>
</dbReference>
<comment type="caution">
    <text evidence="13">The sequence shown here is derived from an EMBL/GenBank/DDBJ whole genome shotgun (WGS) entry which is preliminary data.</text>
</comment>
<gene>
    <name evidence="13" type="ORF">NK125_13255</name>
</gene>